<sequence length="949" mass="108776">MMLHFNMDNLRNSTNKKICLSKSQFNKKIKLQLNSLNHLRNKPNKTTVVTLPHNISSSAQTQINFGDTLSNDCSLKENDVTPLEWAIRNRITHTALSELLVIQRQIPLFENVPKDPRSFLQTPRQTILHDVHPGKYYHFGLHTGNNNMLKNINYSDIPDTINVPINIDGLPLSKSSSNQLYPILCLINNVDVLLSNIFCVGIYHGYEKPSDFNEFLKEFVDESITLTSNGIIIADNHYNFKISMFLFDAVAKASVLFIKGHSGYSSCSKCTQEGDYIIHSVCFPETEFIKRTDHDFINQIDEDHHTGRTILENISNIGLVTEVPLDYMHLICLGVVKKLLVSTWCFGPPPHKLPAAIVKDISVSLLNMVEYIPYEFVRKPRALKEAKHQHMQTLTDYAEELLKHFVICTKLIYGPQFMSHNFHNLLHLTDDARKFGNLNNFSNFSSENYLQKIKKMLRKHNDILPQIVRRLSEINTCQILPNQKIKLGFKLEKEHGSGILINDTCDPQYKEAVFSNFKLSKNIQDSFCKLKCSTIIENFNFAFSGTLNQAVVIGKKYNKTADFYTKPCPSSIIGIELVDNLNEIFSYWPSEWYIVKFINENTIETIPSSWMINFEKCVWPTTLPISKLSLAIKNNLKPTKNSKDWKYSSKMTNDFLTQSTTEAETYEPKIVFKKRKKNMKIREKTDSSASSSNSESYDTGLPPLPTLTKIDKRQTVAEESNILNQLEVINYDVNNSSPRNKTGYCDTNQTTILQNILAEEDIWMMDDVSIINSNEYVDEENNTLNNSNVQSQKNKVQRQIIRQLVTLNARSKEQIQPITTLSNNHEFERLYKMLPIPNDDSLNSLQQILSDDALHDQTVNMLSKIGGSNYKETVRRILRKLITDEYAKLYSYTGYKGNKNAFNKTVLCSLLLKAVHSSSFKDTTIKYIETVASIWLTKANERLKTTPDC</sequence>
<reference evidence="3 4" key="1">
    <citation type="submission" date="2019-08" db="EMBL/GenBank/DDBJ databases">
        <title>Whole genome of Aphis craccivora.</title>
        <authorList>
            <person name="Voronova N.V."/>
            <person name="Shulinski R.S."/>
            <person name="Bandarenka Y.V."/>
            <person name="Zhorov D.G."/>
            <person name="Warner D."/>
        </authorList>
    </citation>
    <scope>NUCLEOTIDE SEQUENCE [LARGE SCALE GENOMIC DNA]</scope>
    <source>
        <strain evidence="3">180601</strain>
        <tissue evidence="3">Whole Body</tissue>
    </source>
</reference>
<protein>
    <submittedName>
        <fullName evidence="3">Putative leucine-rich repeat-containing protein</fullName>
    </submittedName>
</protein>
<dbReference type="OrthoDB" id="10028922at2759"/>
<evidence type="ECO:0000259" key="2">
    <source>
        <dbReference type="Pfam" id="PF16064"/>
    </source>
</evidence>
<dbReference type="Proteomes" id="UP000478052">
    <property type="component" value="Unassembled WGS sequence"/>
</dbReference>
<dbReference type="PANTHER" id="PTHR33053">
    <property type="entry name" value="PROTEIN, PUTATIVE-RELATED"/>
    <property type="match status" value="1"/>
</dbReference>
<name>A0A6G0WMZ4_APHCR</name>
<feature type="region of interest" description="Disordered" evidence="1">
    <location>
        <begin position="681"/>
        <end position="705"/>
    </location>
</feature>
<dbReference type="Pfam" id="PF16064">
    <property type="entry name" value="DUF4806"/>
    <property type="match status" value="1"/>
</dbReference>
<feature type="compositionally biased region" description="Low complexity" evidence="1">
    <location>
        <begin position="687"/>
        <end position="696"/>
    </location>
</feature>
<keyword evidence="4" id="KW-1185">Reference proteome</keyword>
<dbReference type="AlphaFoldDB" id="A0A6G0WMZ4"/>
<accession>A0A6G0WMZ4</accession>
<evidence type="ECO:0000313" key="4">
    <source>
        <dbReference type="Proteomes" id="UP000478052"/>
    </source>
</evidence>
<dbReference type="EMBL" id="VUJU01008579">
    <property type="protein sequence ID" value="KAF0728715.1"/>
    <property type="molecule type" value="Genomic_DNA"/>
</dbReference>
<dbReference type="InterPro" id="IPR032071">
    <property type="entry name" value="DUF4806"/>
</dbReference>
<gene>
    <name evidence="3" type="ORF">FWK35_00027567</name>
</gene>
<dbReference type="PANTHER" id="PTHR33053:SF9">
    <property type="entry name" value="AGAP000105-PA"/>
    <property type="match status" value="1"/>
</dbReference>
<feature type="domain" description="DUF4806" evidence="2">
    <location>
        <begin position="834"/>
        <end position="912"/>
    </location>
</feature>
<organism evidence="3 4">
    <name type="scientific">Aphis craccivora</name>
    <name type="common">Cowpea aphid</name>
    <dbReference type="NCBI Taxonomy" id="307492"/>
    <lineage>
        <taxon>Eukaryota</taxon>
        <taxon>Metazoa</taxon>
        <taxon>Ecdysozoa</taxon>
        <taxon>Arthropoda</taxon>
        <taxon>Hexapoda</taxon>
        <taxon>Insecta</taxon>
        <taxon>Pterygota</taxon>
        <taxon>Neoptera</taxon>
        <taxon>Paraneoptera</taxon>
        <taxon>Hemiptera</taxon>
        <taxon>Sternorrhyncha</taxon>
        <taxon>Aphidomorpha</taxon>
        <taxon>Aphidoidea</taxon>
        <taxon>Aphididae</taxon>
        <taxon>Aphidini</taxon>
        <taxon>Aphis</taxon>
        <taxon>Aphis</taxon>
    </lineage>
</organism>
<evidence type="ECO:0000256" key="1">
    <source>
        <dbReference type="SAM" id="MobiDB-lite"/>
    </source>
</evidence>
<evidence type="ECO:0000313" key="3">
    <source>
        <dbReference type="EMBL" id="KAF0728715.1"/>
    </source>
</evidence>
<comment type="caution">
    <text evidence="3">The sequence shown here is derived from an EMBL/GenBank/DDBJ whole genome shotgun (WGS) entry which is preliminary data.</text>
</comment>
<proteinExistence type="predicted"/>